<feature type="transmembrane region" description="Helical" evidence="1">
    <location>
        <begin position="123"/>
        <end position="147"/>
    </location>
</feature>
<proteinExistence type="predicted"/>
<evidence type="ECO:0000313" key="2">
    <source>
        <dbReference type="EMBL" id="QHX42769.1"/>
    </source>
</evidence>
<feature type="transmembrane region" description="Helical" evidence="1">
    <location>
        <begin position="17"/>
        <end position="41"/>
    </location>
</feature>
<accession>A0A6P1Y081</accession>
<dbReference type="EMBL" id="CP048020">
    <property type="protein sequence ID" value="QHX42769.1"/>
    <property type="molecule type" value="Genomic_DNA"/>
</dbReference>
<reference evidence="2 3" key="1">
    <citation type="submission" date="2020-01" db="EMBL/GenBank/DDBJ databases">
        <title>Complete genome sequence of a human oral phylogroup 1 Treponema sp. strain ATCC 700766, originally isolated from periodontitis dental plaque.</title>
        <authorList>
            <person name="Chan Y."/>
            <person name="Huo Y.-B."/>
            <person name="Yu X.-L."/>
            <person name="Zeng H."/>
            <person name="Leung W.-K."/>
            <person name="Watt R.M."/>
        </authorList>
    </citation>
    <scope>NUCLEOTIDE SEQUENCE [LARGE SCALE GENOMIC DNA]</scope>
    <source>
        <strain evidence="2 3">OMZ 804</strain>
    </source>
</reference>
<keyword evidence="1" id="KW-0812">Transmembrane</keyword>
<sequence length="261" mass="30407">MIGFFLKKNFFDGWDNFLLLALFNIAVILIVFLFFGLAYLLSSIFVLSVLCLFVCIILIGILLLTVSNLMSHIADYKSFSFKEIGGEIRRTWRHGALFALIESFCWIVAEVAVPYYFSFQNFLGLFLGVTVVWIFAVIQLSLLWFFPIRSRLESNFCKCLKKCFIVFFDNTGFTLFMLLYSAVLIIITPFLAFLAPGFSGLLLAWNNAFRLRMYKYDWMEQHPEIPIQTARKHIPWDELLAEDRETVGSRSIRNLIFPWKD</sequence>
<feature type="transmembrane region" description="Helical" evidence="1">
    <location>
        <begin position="47"/>
        <end position="74"/>
    </location>
</feature>
<feature type="transmembrane region" description="Helical" evidence="1">
    <location>
        <begin position="95"/>
        <end position="117"/>
    </location>
</feature>
<protein>
    <submittedName>
        <fullName evidence="2">Uncharacterized protein</fullName>
    </submittedName>
</protein>
<name>A0A6P1Y081_9SPIR</name>
<keyword evidence="1" id="KW-1133">Transmembrane helix</keyword>
<evidence type="ECO:0000313" key="3">
    <source>
        <dbReference type="Proteomes" id="UP000464374"/>
    </source>
</evidence>
<feature type="transmembrane region" description="Helical" evidence="1">
    <location>
        <begin position="186"/>
        <end position="205"/>
    </location>
</feature>
<dbReference type="Proteomes" id="UP000464374">
    <property type="component" value="Chromosome"/>
</dbReference>
<dbReference type="AlphaFoldDB" id="A0A6P1Y081"/>
<feature type="transmembrane region" description="Helical" evidence="1">
    <location>
        <begin position="159"/>
        <end position="180"/>
    </location>
</feature>
<keyword evidence="1" id="KW-0472">Membrane</keyword>
<organism evidence="2 3">
    <name type="scientific">Treponema vincentii</name>
    <dbReference type="NCBI Taxonomy" id="69710"/>
    <lineage>
        <taxon>Bacteria</taxon>
        <taxon>Pseudomonadati</taxon>
        <taxon>Spirochaetota</taxon>
        <taxon>Spirochaetia</taxon>
        <taxon>Spirochaetales</taxon>
        <taxon>Treponemataceae</taxon>
        <taxon>Treponema</taxon>
    </lineage>
</organism>
<dbReference type="RefSeq" id="WP_162662918.1">
    <property type="nucleotide sequence ID" value="NZ_CP048020.1"/>
</dbReference>
<evidence type="ECO:0000256" key="1">
    <source>
        <dbReference type="SAM" id="Phobius"/>
    </source>
</evidence>
<dbReference type="KEGG" id="trz:GWP43_04115"/>
<gene>
    <name evidence="2" type="ORF">GWP43_04115</name>
</gene>